<comment type="caution">
    <text evidence="2">The sequence shown here is derived from an EMBL/GenBank/DDBJ whole genome shotgun (WGS) entry which is preliminary data.</text>
</comment>
<dbReference type="PATRIC" id="fig|37636.3.peg.288"/>
<dbReference type="PANTHER" id="PTHR36836:SF1">
    <property type="entry name" value="COLANIC ACID BIOSYNTHESIS PROTEIN WCAK"/>
    <property type="match status" value="1"/>
</dbReference>
<evidence type="ECO:0000313" key="2">
    <source>
        <dbReference type="EMBL" id="KPD31571.1"/>
    </source>
</evidence>
<dbReference type="InterPro" id="IPR007345">
    <property type="entry name" value="Polysacch_pyruvyl_Trfase"/>
</dbReference>
<gene>
    <name evidence="2" type="ORF">AN926_06140</name>
</gene>
<proteinExistence type="predicted"/>
<reference evidence="2 3" key="1">
    <citation type="submission" date="2015-09" db="EMBL/GenBank/DDBJ databases">
        <title>Draft genome sequence of Thermus scotoductus strain K1 isolated from a geothermal spring in Nagorno-Karabakh, Armenia.</title>
        <authorList>
            <person name="Saghatelyan A."/>
            <person name="Poghosyan L."/>
            <person name="Panosyan H."/>
            <person name="Birkeland N.-K."/>
        </authorList>
    </citation>
    <scope>NUCLEOTIDE SEQUENCE [LARGE SCALE GENOMIC DNA]</scope>
    <source>
        <strain evidence="2 3">K1</strain>
    </source>
</reference>
<feature type="domain" description="Polysaccharide pyruvyl transferase" evidence="1">
    <location>
        <begin position="13"/>
        <end position="264"/>
    </location>
</feature>
<dbReference type="EMBL" id="LJJR01000014">
    <property type="protein sequence ID" value="KPD31571.1"/>
    <property type="molecule type" value="Genomic_DNA"/>
</dbReference>
<dbReference type="NCBIfam" id="TIGR03609">
    <property type="entry name" value="S_layer_CsaB"/>
    <property type="match status" value="1"/>
</dbReference>
<evidence type="ECO:0000259" key="1">
    <source>
        <dbReference type="Pfam" id="PF04230"/>
    </source>
</evidence>
<sequence length="334" mass="36640">MVVGVAGYYGFKNAGDEAILEAIARELKARGHQVLALSGDPKQTAKEHGIRAAYRLNPLALLQADLWLLGGGGLLQDATSSLSLLYYLSVLRTARFFRKRVVVFNQSLGPLTPWGEKQVKRALRGVPIILRDQDSWEYAKNLGLSPALGADPALLLTPPPVKREEDLVLVIPRAGVDQEALTNLYITANHLVHEGRRVLVLLLQPGYDDEVIEIFRLHRVEKTADPRRVLYLAAQAGYVISMRLHGLILAAAAGTPFAALSYDPKVAAFAKETGVYYQELPGDPIKLSKAAMYGRYPDWEKVEALKERARQSFDLALGEASLVKKTHGRGSSGP</sequence>
<organism evidence="2 3">
    <name type="scientific">Thermus scotoductus</name>
    <dbReference type="NCBI Taxonomy" id="37636"/>
    <lineage>
        <taxon>Bacteria</taxon>
        <taxon>Thermotogati</taxon>
        <taxon>Deinococcota</taxon>
        <taxon>Deinococci</taxon>
        <taxon>Thermales</taxon>
        <taxon>Thermaceae</taxon>
        <taxon>Thermus</taxon>
    </lineage>
</organism>
<keyword evidence="2" id="KW-0808">Transferase</keyword>
<evidence type="ECO:0000313" key="3">
    <source>
        <dbReference type="Proteomes" id="UP000053099"/>
    </source>
</evidence>
<dbReference type="InterPro" id="IPR019896">
    <property type="entry name" value="Polysacch_pyruvyl_Trfase_CsaB"/>
</dbReference>
<dbReference type="GO" id="GO:0016740">
    <property type="term" value="F:transferase activity"/>
    <property type="evidence" value="ECO:0007669"/>
    <property type="project" value="UniProtKB-KW"/>
</dbReference>
<accession>A0A0N0ZNS3</accession>
<dbReference type="Pfam" id="PF04230">
    <property type="entry name" value="PS_pyruv_trans"/>
    <property type="match status" value="1"/>
</dbReference>
<dbReference type="Proteomes" id="UP000053099">
    <property type="component" value="Unassembled WGS sequence"/>
</dbReference>
<dbReference type="AlphaFoldDB" id="A0A0N0ZNS3"/>
<name>A0A0N0ZNS3_THESC</name>
<protein>
    <submittedName>
        <fullName evidence="2">Pyruvyl transferase</fullName>
    </submittedName>
</protein>
<dbReference type="PANTHER" id="PTHR36836">
    <property type="entry name" value="COLANIC ACID BIOSYNTHESIS PROTEIN WCAK"/>
    <property type="match status" value="1"/>
</dbReference>